<sequence>MSVLHRIAKMTEEGATMFPPFSLKTYWEFSAFRNPTVGAE</sequence>
<evidence type="ECO:0000313" key="1">
    <source>
        <dbReference type="EMBL" id="MCI02799.1"/>
    </source>
</evidence>
<evidence type="ECO:0000313" key="2">
    <source>
        <dbReference type="Proteomes" id="UP000265520"/>
    </source>
</evidence>
<keyword evidence="1" id="KW-0647">Proteasome</keyword>
<name>A0A392NUE1_9FABA</name>
<dbReference type="GO" id="GO:0000502">
    <property type="term" value="C:proteasome complex"/>
    <property type="evidence" value="ECO:0007669"/>
    <property type="project" value="UniProtKB-KW"/>
</dbReference>
<dbReference type="Proteomes" id="UP000265520">
    <property type="component" value="Unassembled WGS sequence"/>
</dbReference>
<dbReference type="EMBL" id="LXQA010050218">
    <property type="protein sequence ID" value="MCI02799.1"/>
    <property type="molecule type" value="Genomic_DNA"/>
</dbReference>
<organism evidence="1 2">
    <name type="scientific">Trifolium medium</name>
    <dbReference type="NCBI Taxonomy" id="97028"/>
    <lineage>
        <taxon>Eukaryota</taxon>
        <taxon>Viridiplantae</taxon>
        <taxon>Streptophyta</taxon>
        <taxon>Embryophyta</taxon>
        <taxon>Tracheophyta</taxon>
        <taxon>Spermatophyta</taxon>
        <taxon>Magnoliopsida</taxon>
        <taxon>eudicotyledons</taxon>
        <taxon>Gunneridae</taxon>
        <taxon>Pentapetalae</taxon>
        <taxon>rosids</taxon>
        <taxon>fabids</taxon>
        <taxon>Fabales</taxon>
        <taxon>Fabaceae</taxon>
        <taxon>Papilionoideae</taxon>
        <taxon>50 kb inversion clade</taxon>
        <taxon>NPAAA clade</taxon>
        <taxon>Hologalegina</taxon>
        <taxon>IRL clade</taxon>
        <taxon>Trifolieae</taxon>
        <taxon>Trifolium</taxon>
    </lineage>
</organism>
<proteinExistence type="predicted"/>
<feature type="non-terminal residue" evidence="1">
    <location>
        <position position="40"/>
    </location>
</feature>
<protein>
    <submittedName>
        <fullName evidence="1">Proteasome subunit beta type-4-like</fullName>
    </submittedName>
</protein>
<reference evidence="1 2" key="1">
    <citation type="journal article" date="2018" name="Front. Plant Sci.">
        <title>Red Clover (Trifolium pratense) and Zigzag Clover (T. medium) - A Picture of Genomic Similarities and Differences.</title>
        <authorList>
            <person name="Dluhosova J."/>
            <person name="Istvanek J."/>
            <person name="Nedelnik J."/>
            <person name="Repkova J."/>
        </authorList>
    </citation>
    <scope>NUCLEOTIDE SEQUENCE [LARGE SCALE GENOMIC DNA]</scope>
    <source>
        <strain evidence="2">cv. 10/8</strain>
        <tissue evidence="1">Leaf</tissue>
    </source>
</reference>
<comment type="caution">
    <text evidence="1">The sequence shown here is derived from an EMBL/GenBank/DDBJ whole genome shotgun (WGS) entry which is preliminary data.</text>
</comment>
<dbReference type="AlphaFoldDB" id="A0A392NUE1"/>
<accession>A0A392NUE1</accession>
<keyword evidence="2" id="KW-1185">Reference proteome</keyword>